<proteinExistence type="predicted"/>
<gene>
    <name evidence="10" type="ORF">CA3LBN_004387</name>
</gene>
<evidence type="ECO:0000256" key="8">
    <source>
        <dbReference type="ARBA" id="ARBA00041103"/>
    </source>
</evidence>
<evidence type="ECO:0000256" key="1">
    <source>
        <dbReference type="ARBA" id="ARBA00004477"/>
    </source>
</evidence>
<evidence type="ECO:0000313" key="11">
    <source>
        <dbReference type="Proteomes" id="UP000825434"/>
    </source>
</evidence>
<keyword evidence="5" id="KW-0256">Endoplasmic reticulum</keyword>
<dbReference type="PANTHER" id="PTHR10778">
    <property type="entry name" value="SOLUTE CARRIER FAMILY 35 MEMBER B"/>
    <property type="match status" value="1"/>
</dbReference>
<keyword evidence="2" id="KW-0813">Transport</keyword>
<evidence type="ECO:0000256" key="5">
    <source>
        <dbReference type="ARBA" id="ARBA00022824"/>
    </source>
</evidence>
<keyword evidence="3" id="KW-0762">Sugar transport</keyword>
<sequence>MKESSVFTLIFCVFGLYGSFLSWSVLQERINTKPYEYIDEKPVFFKAPLLVNTIQALFACFVGLLYSWIAHKQNPFAIFHSTASKDTTGGSTYVKFFLAIAVTSTLSSPLGYKALKHVDYLAFLLAKSCKLLPVMLVHFVLYRTRFPPHKYMVAGMVTLGVILFTTNHSSGKSKASINDGNTLLGMAQLGGSMLLDGLMNSTQDQLFRLPNRQHKLTGASLMCILNLLVFFFSLGFILVFQFEQEALYTWRFVHKYPQSLVDILAFSLFGAAGQVFVFLILEKFDSLILVTATVTRKMISMILSVVLFGHTLTYGQWLGVVSVFGGIGYESYLKLSSKKKKQDIPQPWSHLALAVAAVLYVLSLFSYFRVIYDGPGSPEDYPELRLPPQPEWSASPYDTARPYTSGQPQMAIPPTEIYETHTFRDNQPSYKSCHCLCYITAFCTWLLILSIHEVYRFFVDQGDELTSYLSLNLVFVLVLSFTFSVAVGVFTAFSVYLMLRNYSTIEFQDSRWNYANDHDAQYEFDSNGKRKKLGHIYDLGVRRNMRAVMGDSWLAWLLPIKVTNESLSSGDKNGVHFDVNEATYEKMCTNAKLQTQLNRQLAEYRDRIHHRNEATNDNTA</sequence>
<keyword evidence="7 9" id="KW-0472">Membrane</keyword>
<evidence type="ECO:0000256" key="4">
    <source>
        <dbReference type="ARBA" id="ARBA00022692"/>
    </source>
</evidence>
<dbReference type="InterPro" id="IPR013657">
    <property type="entry name" value="SCL35B1-4/HUT1"/>
</dbReference>
<feature type="transmembrane region" description="Helical" evidence="9">
    <location>
        <begin position="6"/>
        <end position="26"/>
    </location>
</feature>
<reference evidence="10 11" key="1">
    <citation type="submission" date="2021-06" db="EMBL/GenBank/DDBJ databases">
        <title>Candida outbreak in Lebanon.</title>
        <authorList>
            <person name="Finianos M."/>
        </authorList>
    </citation>
    <scope>NUCLEOTIDE SEQUENCE [LARGE SCALE GENOMIC DNA]</scope>
    <source>
        <strain evidence="10">CA3LBN</strain>
    </source>
</reference>
<evidence type="ECO:0000256" key="6">
    <source>
        <dbReference type="ARBA" id="ARBA00022989"/>
    </source>
</evidence>
<feature type="transmembrane region" description="Helical" evidence="9">
    <location>
        <begin position="47"/>
        <end position="70"/>
    </location>
</feature>
<dbReference type="EMBL" id="CP076666">
    <property type="protein sequence ID" value="QWU90029.1"/>
    <property type="molecule type" value="Genomic_DNA"/>
</dbReference>
<feature type="transmembrane region" description="Helical" evidence="9">
    <location>
        <begin position="90"/>
        <end position="108"/>
    </location>
</feature>
<feature type="transmembrane region" description="Helical" evidence="9">
    <location>
        <begin position="216"/>
        <end position="240"/>
    </location>
</feature>
<feature type="transmembrane region" description="Helical" evidence="9">
    <location>
        <begin position="260"/>
        <end position="281"/>
    </location>
</feature>
<protein>
    <recommendedName>
        <fullName evidence="8">UDP-galactose transporter homolog 1</fullName>
    </recommendedName>
</protein>
<evidence type="ECO:0000256" key="3">
    <source>
        <dbReference type="ARBA" id="ARBA00022597"/>
    </source>
</evidence>
<feature type="transmembrane region" description="Helical" evidence="9">
    <location>
        <begin position="433"/>
        <end position="451"/>
    </location>
</feature>
<evidence type="ECO:0000256" key="2">
    <source>
        <dbReference type="ARBA" id="ARBA00022448"/>
    </source>
</evidence>
<feature type="transmembrane region" description="Helical" evidence="9">
    <location>
        <begin position="302"/>
        <end position="328"/>
    </location>
</feature>
<dbReference type="PANTHER" id="PTHR10778:SF10">
    <property type="entry name" value="SOLUTE CARRIER FAMILY 35 MEMBER B1"/>
    <property type="match status" value="1"/>
</dbReference>
<evidence type="ECO:0000256" key="9">
    <source>
        <dbReference type="SAM" id="Phobius"/>
    </source>
</evidence>
<feature type="transmembrane region" description="Helical" evidence="9">
    <location>
        <begin position="120"/>
        <end position="142"/>
    </location>
</feature>
<feature type="transmembrane region" description="Helical" evidence="9">
    <location>
        <begin position="348"/>
        <end position="368"/>
    </location>
</feature>
<feature type="transmembrane region" description="Helical" evidence="9">
    <location>
        <begin position="471"/>
        <end position="499"/>
    </location>
</feature>
<keyword evidence="11" id="KW-1185">Reference proteome</keyword>
<keyword evidence="6 9" id="KW-1133">Transmembrane helix</keyword>
<comment type="subcellular location">
    <subcellularLocation>
        <location evidence="1">Endoplasmic reticulum membrane</location>
        <topology evidence="1">Multi-pass membrane protein</topology>
    </subcellularLocation>
</comment>
<accession>A0ABX8IA90</accession>
<dbReference type="Pfam" id="PF08449">
    <property type="entry name" value="UAA"/>
    <property type="match status" value="1"/>
</dbReference>
<evidence type="ECO:0000313" key="10">
    <source>
        <dbReference type="EMBL" id="QWU90029.1"/>
    </source>
</evidence>
<feature type="transmembrane region" description="Helical" evidence="9">
    <location>
        <begin position="148"/>
        <end position="166"/>
    </location>
</feature>
<evidence type="ECO:0000256" key="7">
    <source>
        <dbReference type="ARBA" id="ARBA00023136"/>
    </source>
</evidence>
<name>A0ABX8IA90_9ASCO</name>
<dbReference type="Proteomes" id="UP000825434">
    <property type="component" value="Chromosome 6"/>
</dbReference>
<keyword evidence="4 9" id="KW-0812">Transmembrane</keyword>
<organism evidence="10 11">
    <name type="scientific">Candidozyma haemuli</name>
    <dbReference type="NCBI Taxonomy" id="45357"/>
    <lineage>
        <taxon>Eukaryota</taxon>
        <taxon>Fungi</taxon>
        <taxon>Dikarya</taxon>
        <taxon>Ascomycota</taxon>
        <taxon>Saccharomycotina</taxon>
        <taxon>Pichiomycetes</taxon>
        <taxon>Metschnikowiaceae</taxon>
        <taxon>Candidozyma</taxon>
    </lineage>
</organism>